<dbReference type="RefSeq" id="WP_009295886.1">
    <property type="nucleotide sequence ID" value="NZ_AEJC01000039.1"/>
</dbReference>
<dbReference type="InterPro" id="IPR036291">
    <property type="entry name" value="NAD(P)-bd_dom_sf"/>
</dbReference>
<dbReference type="AlphaFoldDB" id="L1L8B6"/>
<dbReference type="PRINTS" id="PR00081">
    <property type="entry name" value="GDHRDH"/>
</dbReference>
<protein>
    <submittedName>
        <fullName evidence="2">Oxidoreductase, short chain dehydrogenase/reductase family protein</fullName>
    </submittedName>
</protein>
<dbReference type="PATRIC" id="fig|698759.3.peg.418"/>
<proteinExistence type="predicted"/>
<dbReference type="Proteomes" id="UP000010411">
    <property type="component" value="Unassembled WGS sequence"/>
</dbReference>
<organism evidence="2 3">
    <name type="scientific">Streptomyces ipomoeae 91-03</name>
    <dbReference type="NCBI Taxonomy" id="698759"/>
    <lineage>
        <taxon>Bacteria</taxon>
        <taxon>Bacillati</taxon>
        <taxon>Actinomycetota</taxon>
        <taxon>Actinomycetes</taxon>
        <taxon>Kitasatosporales</taxon>
        <taxon>Streptomycetaceae</taxon>
        <taxon>Streptomyces</taxon>
    </lineage>
</organism>
<dbReference type="EMBL" id="AEJC01000039">
    <property type="protein sequence ID" value="EKX69049.1"/>
    <property type="molecule type" value="Genomic_DNA"/>
</dbReference>
<feature type="region of interest" description="Disordered" evidence="1">
    <location>
        <begin position="138"/>
        <end position="162"/>
    </location>
</feature>
<comment type="caution">
    <text evidence="2">The sequence shown here is derived from an EMBL/GenBank/DDBJ whole genome shotgun (WGS) entry which is preliminary data.</text>
</comment>
<dbReference type="PANTHER" id="PTHR42820:SF1">
    <property type="entry name" value="SHORT-CHAIN DEHYDROGENASE_REDUCTASE FAMILY PROTEIN"/>
    <property type="match status" value="1"/>
</dbReference>
<evidence type="ECO:0000313" key="2">
    <source>
        <dbReference type="EMBL" id="EKX69049.1"/>
    </source>
</evidence>
<sequence>MTINISLDNQAAFVTGAGSGLGLAAAQAFAEAGAAVALADRDLDAVQAAAEQLTAAGHRAIALRCDVADESDVARAVDQTVSAFGRLDAAYNNAGIQAPVSETADADGDDFDRVIAVNLRHGQGATVAVVPHRDPVRLRDDHRVPYGPVKGPAPLQRFPGRAGDRRLHEPPLARVRQPHAVRLTPRVLFPEHPEHLTGPVEVRRHRALDAVHTQQRVATPVFLAPETLHRTPRSAARERSMRHTHRGGRARVAGHRPRLLGVGVRRPAPDRHRQPVPLRRTERLNPYGEGDGHVRTHTALDHNGERVYGDRGTGPGKEVAVIGASAI</sequence>
<dbReference type="SUPFAM" id="SSF51735">
    <property type="entry name" value="NAD(P)-binding Rossmann-fold domains"/>
    <property type="match status" value="1"/>
</dbReference>
<dbReference type="Pfam" id="PF00106">
    <property type="entry name" value="adh_short"/>
    <property type="match status" value="1"/>
</dbReference>
<dbReference type="PANTHER" id="PTHR42820">
    <property type="entry name" value="SHORT-CHAIN DEHYDROGENASE REDUCTASE"/>
    <property type="match status" value="1"/>
</dbReference>
<reference evidence="2 3" key="1">
    <citation type="submission" date="2012-11" db="EMBL/GenBank/DDBJ databases">
        <authorList>
            <person name="Huguet-Tapia J.C."/>
            <person name="Durkin A.S."/>
            <person name="Pettis G.S."/>
            <person name="Badger J.H."/>
        </authorList>
    </citation>
    <scope>NUCLEOTIDE SEQUENCE [LARGE SCALE GENOMIC DNA]</scope>
    <source>
        <strain evidence="2 3">91-03</strain>
    </source>
</reference>
<evidence type="ECO:0000313" key="3">
    <source>
        <dbReference type="Proteomes" id="UP000010411"/>
    </source>
</evidence>
<dbReference type="Gene3D" id="3.40.50.720">
    <property type="entry name" value="NAD(P)-binding Rossmann-like Domain"/>
    <property type="match status" value="1"/>
</dbReference>
<accession>L1L8B6</accession>
<name>L1L8B6_9ACTN</name>
<evidence type="ECO:0000256" key="1">
    <source>
        <dbReference type="SAM" id="MobiDB-lite"/>
    </source>
</evidence>
<keyword evidence="3" id="KW-1185">Reference proteome</keyword>
<dbReference type="InterPro" id="IPR002347">
    <property type="entry name" value="SDR_fam"/>
</dbReference>
<gene>
    <name evidence="2" type="ORF">STRIP9103_03334</name>
</gene>
<feature type="region of interest" description="Disordered" evidence="1">
    <location>
        <begin position="231"/>
        <end position="251"/>
    </location>
</feature>
<feature type="compositionally biased region" description="Basic residues" evidence="1">
    <location>
        <begin position="242"/>
        <end position="251"/>
    </location>
</feature>